<protein>
    <submittedName>
        <fullName evidence="2">Uncharacterized protein</fullName>
    </submittedName>
</protein>
<dbReference type="EMBL" id="CABFNP030000456">
    <property type="protein sequence ID" value="CAI6017204.1"/>
    <property type="molecule type" value="Genomic_DNA"/>
</dbReference>
<evidence type="ECO:0000313" key="3">
    <source>
        <dbReference type="Proteomes" id="UP001160390"/>
    </source>
</evidence>
<reference evidence="2" key="1">
    <citation type="submission" date="2023-01" db="EMBL/GenBank/DDBJ databases">
        <authorList>
            <person name="Piombo E."/>
        </authorList>
    </citation>
    <scope>NUCLEOTIDE SEQUENCE</scope>
</reference>
<feature type="region of interest" description="Disordered" evidence="1">
    <location>
        <begin position="78"/>
        <end position="99"/>
    </location>
</feature>
<dbReference type="AlphaFoldDB" id="A0AA35LQN6"/>
<evidence type="ECO:0000313" key="2">
    <source>
        <dbReference type="EMBL" id="CAI6017204.1"/>
    </source>
</evidence>
<dbReference type="Proteomes" id="UP001160390">
    <property type="component" value="Unassembled WGS sequence"/>
</dbReference>
<name>A0AA35LQN6_9HYPO</name>
<gene>
    <name evidence="2" type="ORF">CCHLO57077_00015101</name>
</gene>
<organism evidence="2 3">
    <name type="scientific">Clonostachys chloroleuca</name>
    <dbReference type="NCBI Taxonomy" id="1926264"/>
    <lineage>
        <taxon>Eukaryota</taxon>
        <taxon>Fungi</taxon>
        <taxon>Dikarya</taxon>
        <taxon>Ascomycota</taxon>
        <taxon>Pezizomycotina</taxon>
        <taxon>Sordariomycetes</taxon>
        <taxon>Hypocreomycetidae</taxon>
        <taxon>Hypocreales</taxon>
        <taxon>Bionectriaceae</taxon>
        <taxon>Clonostachys</taxon>
    </lineage>
</organism>
<evidence type="ECO:0000256" key="1">
    <source>
        <dbReference type="SAM" id="MobiDB-lite"/>
    </source>
</evidence>
<accession>A0AA35LQN6</accession>
<proteinExistence type="predicted"/>
<keyword evidence="3" id="KW-1185">Reference proteome</keyword>
<comment type="caution">
    <text evidence="2">The sequence shown here is derived from an EMBL/GenBank/DDBJ whole genome shotgun (WGS) entry which is preliminary data.</text>
</comment>
<sequence length="200" mass="22388">MTGTATATWSQNWGYFVKDEAVLIRLLNTIDKKVIQGYIVGDLTGNHGHYRDILPDFILGIPITAYSKDKVIPVRYAKHAKSNGKPTTPDTPRDRKPSSSRLIHIGILDIGFTHYRDLSATSSKPTPPKRDFKLHAPAMLIPALGQLPQPFNETTFAYIQYKATYVTKLLVLELTANDVKTISEGMRDAKKGQDNGWLMF</sequence>